<protein>
    <submittedName>
        <fullName evidence="3">Uncharacterized protein</fullName>
    </submittedName>
</protein>
<dbReference type="Proteomes" id="UP001180020">
    <property type="component" value="Unassembled WGS sequence"/>
</dbReference>
<sequence>MDPNLSPTTTKPETPPATTKTSPFVKQYSLTWATFITCFLLYINLAYLINGSGVVAFIIAANPVLALLSCCIQWHEKAPEGSEQQMRTESRFGCLGLLLVRVSHTTRLLSCLSRWGRFCGVWRVLALSDRFISSSFCLPKGGVILMRDLRSLCLWKNQRKNLRPHAWQGFGSPVEKPQGSPM</sequence>
<keyword evidence="2" id="KW-1133">Transmembrane helix</keyword>
<keyword evidence="2" id="KW-0812">Transmembrane</keyword>
<dbReference type="EMBL" id="JAUJYO010000014">
    <property type="protein sequence ID" value="KAK1298175.1"/>
    <property type="molecule type" value="Genomic_DNA"/>
</dbReference>
<keyword evidence="4" id="KW-1185">Reference proteome</keyword>
<organism evidence="3 4">
    <name type="scientific">Acorus calamus</name>
    <name type="common">Sweet flag</name>
    <dbReference type="NCBI Taxonomy" id="4465"/>
    <lineage>
        <taxon>Eukaryota</taxon>
        <taxon>Viridiplantae</taxon>
        <taxon>Streptophyta</taxon>
        <taxon>Embryophyta</taxon>
        <taxon>Tracheophyta</taxon>
        <taxon>Spermatophyta</taxon>
        <taxon>Magnoliopsida</taxon>
        <taxon>Liliopsida</taxon>
        <taxon>Acoraceae</taxon>
        <taxon>Acorus</taxon>
    </lineage>
</organism>
<reference evidence="3" key="1">
    <citation type="journal article" date="2023" name="Nat. Commun.">
        <title>Diploid and tetraploid genomes of Acorus and the evolution of monocots.</title>
        <authorList>
            <person name="Ma L."/>
            <person name="Liu K.W."/>
            <person name="Li Z."/>
            <person name="Hsiao Y.Y."/>
            <person name="Qi Y."/>
            <person name="Fu T."/>
            <person name="Tang G.D."/>
            <person name="Zhang D."/>
            <person name="Sun W.H."/>
            <person name="Liu D.K."/>
            <person name="Li Y."/>
            <person name="Chen G.Z."/>
            <person name="Liu X.D."/>
            <person name="Liao X.Y."/>
            <person name="Jiang Y.T."/>
            <person name="Yu X."/>
            <person name="Hao Y."/>
            <person name="Huang J."/>
            <person name="Zhao X.W."/>
            <person name="Ke S."/>
            <person name="Chen Y.Y."/>
            <person name="Wu W.L."/>
            <person name="Hsu J.L."/>
            <person name="Lin Y.F."/>
            <person name="Huang M.D."/>
            <person name="Li C.Y."/>
            <person name="Huang L."/>
            <person name="Wang Z.W."/>
            <person name="Zhao X."/>
            <person name="Zhong W.Y."/>
            <person name="Peng D.H."/>
            <person name="Ahmad S."/>
            <person name="Lan S."/>
            <person name="Zhang J.S."/>
            <person name="Tsai W.C."/>
            <person name="Van de Peer Y."/>
            <person name="Liu Z.J."/>
        </authorList>
    </citation>
    <scope>NUCLEOTIDE SEQUENCE</scope>
    <source>
        <strain evidence="3">CP</strain>
    </source>
</reference>
<feature type="region of interest" description="Disordered" evidence="1">
    <location>
        <begin position="1"/>
        <end position="21"/>
    </location>
</feature>
<feature type="transmembrane region" description="Helical" evidence="2">
    <location>
        <begin position="55"/>
        <end position="74"/>
    </location>
</feature>
<reference evidence="3" key="2">
    <citation type="submission" date="2023-06" db="EMBL/GenBank/DDBJ databases">
        <authorList>
            <person name="Ma L."/>
            <person name="Liu K.-W."/>
            <person name="Li Z."/>
            <person name="Hsiao Y.-Y."/>
            <person name="Qi Y."/>
            <person name="Fu T."/>
            <person name="Tang G."/>
            <person name="Zhang D."/>
            <person name="Sun W.-H."/>
            <person name="Liu D.-K."/>
            <person name="Li Y."/>
            <person name="Chen G.-Z."/>
            <person name="Liu X.-D."/>
            <person name="Liao X.-Y."/>
            <person name="Jiang Y.-T."/>
            <person name="Yu X."/>
            <person name="Hao Y."/>
            <person name="Huang J."/>
            <person name="Zhao X.-W."/>
            <person name="Ke S."/>
            <person name="Chen Y.-Y."/>
            <person name="Wu W.-L."/>
            <person name="Hsu J.-L."/>
            <person name="Lin Y.-F."/>
            <person name="Huang M.-D."/>
            <person name="Li C.-Y."/>
            <person name="Huang L."/>
            <person name="Wang Z.-W."/>
            <person name="Zhao X."/>
            <person name="Zhong W.-Y."/>
            <person name="Peng D.-H."/>
            <person name="Ahmad S."/>
            <person name="Lan S."/>
            <person name="Zhang J.-S."/>
            <person name="Tsai W.-C."/>
            <person name="Van De Peer Y."/>
            <person name="Liu Z.-J."/>
        </authorList>
    </citation>
    <scope>NUCLEOTIDE SEQUENCE</scope>
    <source>
        <strain evidence="3">CP</strain>
        <tissue evidence="3">Leaves</tissue>
    </source>
</reference>
<evidence type="ECO:0000256" key="2">
    <source>
        <dbReference type="SAM" id="Phobius"/>
    </source>
</evidence>
<evidence type="ECO:0000313" key="4">
    <source>
        <dbReference type="Proteomes" id="UP001180020"/>
    </source>
</evidence>
<feature type="transmembrane region" description="Helical" evidence="2">
    <location>
        <begin position="30"/>
        <end position="49"/>
    </location>
</feature>
<accession>A0AAV9DAH1</accession>
<dbReference type="AlphaFoldDB" id="A0AAV9DAH1"/>
<proteinExistence type="predicted"/>
<name>A0AAV9DAH1_ACOCL</name>
<evidence type="ECO:0000256" key="1">
    <source>
        <dbReference type="SAM" id="MobiDB-lite"/>
    </source>
</evidence>
<gene>
    <name evidence="3" type="ORF">QJS10_CPB14g00407</name>
</gene>
<keyword evidence="2" id="KW-0472">Membrane</keyword>
<evidence type="ECO:0000313" key="3">
    <source>
        <dbReference type="EMBL" id="KAK1298175.1"/>
    </source>
</evidence>
<comment type="caution">
    <text evidence="3">The sequence shown here is derived from an EMBL/GenBank/DDBJ whole genome shotgun (WGS) entry which is preliminary data.</text>
</comment>